<keyword evidence="1" id="KW-0812">Transmembrane</keyword>
<dbReference type="AlphaFoldDB" id="A0A850R7W9"/>
<feature type="transmembrane region" description="Helical" evidence="1">
    <location>
        <begin position="38"/>
        <end position="60"/>
    </location>
</feature>
<evidence type="ECO:0000313" key="3">
    <source>
        <dbReference type="Proteomes" id="UP000563523"/>
    </source>
</evidence>
<evidence type="ECO:0000256" key="1">
    <source>
        <dbReference type="SAM" id="Phobius"/>
    </source>
</evidence>
<keyword evidence="1" id="KW-1133">Transmembrane helix</keyword>
<evidence type="ECO:0000313" key="2">
    <source>
        <dbReference type="EMBL" id="NVY96792.1"/>
    </source>
</evidence>
<keyword evidence="3" id="KW-1185">Reference proteome</keyword>
<dbReference type="EMBL" id="JABZEC010000005">
    <property type="protein sequence ID" value="NVY96792.1"/>
    <property type="molecule type" value="Genomic_DNA"/>
</dbReference>
<name>A0A850R7W9_9LACO</name>
<gene>
    <name evidence="2" type="ORF">HU830_06440</name>
</gene>
<proteinExistence type="predicted"/>
<feature type="transmembrane region" description="Helical" evidence="1">
    <location>
        <begin position="123"/>
        <end position="143"/>
    </location>
</feature>
<comment type="caution">
    <text evidence="2">The sequence shown here is derived from an EMBL/GenBank/DDBJ whole genome shotgun (WGS) entry which is preliminary data.</text>
</comment>
<protein>
    <submittedName>
        <fullName evidence="2">Uncharacterized protein</fullName>
    </submittedName>
</protein>
<keyword evidence="1" id="KW-0472">Membrane</keyword>
<reference evidence="2 3" key="1">
    <citation type="submission" date="2020-06" db="EMBL/GenBank/DDBJ databases">
        <authorList>
            <person name="Kang J."/>
        </authorList>
    </citation>
    <scope>NUCLEOTIDE SEQUENCE [LARGE SCALE GENOMIC DNA]</scope>
    <source>
        <strain evidence="2 3">DCY120</strain>
    </source>
</reference>
<dbReference type="Proteomes" id="UP000563523">
    <property type="component" value="Unassembled WGS sequence"/>
</dbReference>
<feature type="transmembrane region" description="Helical" evidence="1">
    <location>
        <begin position="92"/>
        <end position="111"/>
    </location>
</feature>
<accession>A0A850R7W9</accession>
<organism evidence="2 3">
    <name type="scientific">Bombilactobacillus apium</name>
    <dbReference type="NCBI Taxonomy" id="2675299"/>
    <lineage>
        <taxon>Bacteria</taxon>
        <taxon>Bacillati</taxon>
        <taxon>Bacillota</taxon>
        <taxon>Bacilli</taxon>
        <taxon>Lactobacillales</taxon>
        <taxon>Lactobacillaceae</taxon>
        <taxon>Bombilactobacillus</taxon>
    </lineage>
</organism>
<dbReference type="RefSeq" id="WP_176942948.1">
    <property type="nucleotide sequence ID" value="NZ_JABZEC010000005.1"/>
</dbReference>
<sequence length="153" mass="17705">MSNKKIIIIYTFLFIIPYILCLALIATGYNALVNHYNSWWRLVICAFVGALLMTAVKSIAHRPVKIISHRTTNYFLKTVINFFNIDYRPYSLYCNFGVDWSLTLVSVYLLRHLFTRPQIQGQLTGWLIALLIISLVLASNLEYQTLSIDPQQK</sequence>
<feature type="transmembrane region" description="Helical" evidence="1">
    <location>
        <begin position="7"/>
        <end position="32"/>
    </location>
</feature>